<dbReference type="InterPro" id="IPR015943">
    <property type="entry name" value="WD40/YVTN_repeat-like_dom_sf"/>
</dbReference>
<proteinExistence type="predicted"/>
<keyword evidence="6" id="KW-1185">Reference proteome</keyword>
<dbReference type="EMBL" id="JABMIG020000244">
    <property type="protein sequence ID" value="KAL3784087.1"/>
    <property type="molecule type" value="Genomic_DNA"/>
</dbReference>
<feature type="region of interest" description="Disordered" evidence="2">
    <location>
        <begin position="261"/>
        <end position="286"/>
    </location>
</feature>
<dbReference type="PROSITE" id="PS51470">
    <property type="entry name" value="FG_GAP"/>
    <property type="match status" value="2"/>
</dbReference>
<keyword evidence="3" id="KW-0472">Membrane</keyword>
<evidence type="ECO:0000256" key="3">
    <source>
        <dbReference type="SAM" id="Phobius"/>
    </source>
</evidence>
<reference evidence="5 6" key="1">
    <citation type="journal article" date="2020" name="G3 (Bethesda)">
        <title>Improved Reference Genome for Cyclotella cryptica CCMP332, a Model for Cell Wall Morphogenesis, Salinity Adaptation, and Lipid Production in Diatoms (Bacillariophyta).</title>
        <authorList>
            <person name="Roberts W.R."/>
            <person name="Downey K.M."/>
            <person name="Ruck E.C."/>
            <person name="Traller J.C."/>
            <person name="Alverson A.J."/>
        </authorList>
    </citation>
    <scope>NUCLEOTIDE SEQUENCE [LARGE SCALE GENOMIC DNA]</scope>
    <source>
        <strain evidence="5 6">CCMP332</strain>
    </source>
</reference>
<gene>
    <name evidence="5" type="ORF">HJC23_012276</name>
</gene>
<evidence type="ECO:0000259" key="4">
    <source>
        <dbReference type="PROSITE" id="PS50006"/>
    </source>
</evidence>
<accession>A0ABD3P8I1</accession>
<keyword evidence="3" id="KW-0812">Transmembrane</keyword>
<feature type="compositionally biased region" description="Polar residues" evidence="2">
    <location>
        <begin position="464"/>
        <end position="479"/>
    </location>
</feature>
<evidence type="ECO:0000313" key="5">
    <source>
        <dbReference type="EMBL" id="KAL3784087.1"/>
    </source>
</evidence>
<evidence type="ECO:0000256" key="2">
    <source>
        <dbReference type="SAM" id="MobiDB-lite"/>
    </source>
</evidence>
<feature type="transmembrane region" description="Helical" evidence="3">
    <location>
        <begin position="348"/>
        <end position="370"/>
    </location>
</feature>
<sequence length="1108" mass="115724">MASSGDSRAAQRRARTRNSIDAPPVGTYYISESCRMFGTDANNPLDDSENSSSVSNLGGGVKVRETPGQRRRRTTNGTMESIISMGTVEGSMDGSTTNVATGENTAQGAKKRLPEENMNGNPFMGNQSSVNKSKNRVGPFDDGEDDFMANDTDDDGEIDIAALTVEEINNWKNASYQSFGSVKSHEGSNAGGALGFVDSTKDTYDESINTSIANKKGYFNLSKANDRRDFMTSMNGVGGNVPGEQLHNNGDDEEQQIKSPLFQESKQSRRSVRLSNNNPFADDSGAEGSELMIETFKPRANGLENGQYASMQELLDGEKTSPFSTEKRKGFGGCVDKVFGGKKTKRRIISLASLILLCCGGIGAALYVVLGMNTESGDLNGAKLGAFNAPSVSPSHVSLPFGPIGPSFSLPSSVINGSAAHGDNATEEAPHESINYVPPATTNGSSTMPTLKVTPEASDVDPPNVTNSTFTPSTSPGNLSSPISISLNTSMAPSISLNYNESFAPSLFSNSTFANETNSSGSFVPTSQPSLMSENNITTNQTDIDANLTTDDDFVGNETMIDDNTSSVNETMADINATDDLLNETYSSGSLTPTPSSLLNETANSTDLNGTTVPTPAPSFMNTSDSLMPSGALNETTNSTDGTIVPTPAPSLVNILDSLMPTFALIETTNATNLNETIVPTPAPSLMNTSDSLMPSSLLNETTNATDLNANVSLDDLSDPWTLYRSIEHDKPSERFGTSLAMTADGSLLLVGAKDALNEAGDSTGAVYVYSVEDMGTPSLLQVIYGESANGEFGNAIALSDDGSRLVIASRSEEKQAGAVRIYSISKSSYSQLGNTISGPTESARTGWSVAISGDGNVVAIGSPRGGSEGGGSVVTYQFDGDSWETIGSAIEGITSSAAVGYSLSLNIDGALLALGNPKAENRDGSSNAGKAAVYTLVESEWILAEEIFGQSSEDVAGTSVALSQDGDFLITGSKGRDGADGTVESTGSCQLYQNANSKRWRLKNTIIGESADEQLGSWVAISRDGSVFACGGVAATLDGTGTTGVVRVWNRRTSQESTIWPRAPNSEASAFGTSLSFSSLGLVVGAPDYSGGGGGSLAGNVEIFSMD</sequence>
<protein>
    <recommendedName>
        <fullName evidence="4">FHA domain-containing protein</fullName>
    </recommendedName>
</protein>
<keyword evidence="3" id="KW-1133">Transmembrane helix</keyword>
<dbReference type="PANTHER" id="PTHR36220:SF1">
    <property type="entry name" value="GAMMA TUBULIN COMPLEX COMPONENT C-TERMINAL DOMAIN-CONTAINING PROTEIN"/>
    <property type="match status" value="1"/>
</dbReference>
<organism evidence="5 6">
    <name type="scientific">Cyclotella cryptica</name>
    <dbReference type="NCBI Taxonomy" id="29204"/>
    <lineage>
        <taxon>Eukaryota</taxon>
        <taxon>Sar</taxon>
        <taxon>Stramenopiles</taxon>
        <taxon>Ochrophyta</taxon>
        <taxon>Bacillariophyta</taxon>
        <taxon>Coscinodiscophyceae</taxon>
        <taxon>Thalassiosirophycidae</taxon>
        <taxon>Stephanodiscales</taxon>
        <taxon>Stephanodiscaceae</taxon>
        <taxon>Cyclotella</taxon>
    </lineage>
</organism>
<feature type="compositionally biased region" description="Polar residues" evidence="2">
    <location>
        <begin position="118"/>
        <end position="132"/>
    </location>
</feature>
<evidence type="ECO:0000256" key="1">
    <source>
        <dbReference type="PROSITE-ProRule" id="PRU00803"/>
    </source>
</evidence>
<dbReference type="Gene3D" id="2.130.10.10">
    <property type="entry name" value="YVTN repeat-like/Quinoprotein amine dehydrogenase"/>
    <property type="match status" value="2"/>
</dbReference>
<feature type="repeat" description="FG-GAP" evidence="1">
    <location>
        <begin position="832"/>
        <end position="886"/>
    </location>
</feature>
<comment type="caution">
    <text evidence="5">The sequence shown here is derived from an EMBL/GenBank/DDBJ whole genome shotgun (WGS) entry which is preliminary data.</text>
</comment>
<dbReference type="InterPro" id="IPR000253">
    <property type="entry name" value="FHA_dom"/>
</dbReference>
<dbReference type="InterPro" id="IPR013519">
    <property type="entry name" value="Int_alpha_beta-p"/>
</dbReference>
<dbReference type="AlphaFoldDB" id="A0ABD3P8I1"/>
<dbReference type="PANTHER" id="PTHR36220">
    <property type="entry name" value="UNNAMED PRODUCT"/>
    <property type="match status" value="1"/>
</dbReference>
<evidence type="ECO:0000313" key="6">
    <source>
        <dbReference type="Proteomes" id="UP001516023"/>
    </source>
</evidence>
<feature type="region of interest" description="Disordered" evidence="2">
    <location>
        <begin position="38"/>
        <end position="74"/>
    </location>
</feature>
<feature type="repeat" description="FG-GAP" evidence="1">
    <location>
        <begin position="722"/>
        <end position="779"/>
    </location>
</feature>
<name>A0ABD3P8I1_9STRA</name>
<dbReference type="Proteomes" id="UP001516023">
    <property type="component" value="Unassembled WGS sequence"/>
</dbReference>
<feature type="region of interest" description="Disordered" evidence="2">
    <location>
        <begin position="1"/>
        <end position="25"/>
    </location>
</feature>
<feature type="compositionally biased region" description="Polar residues" evidence="2">
    <location>
        <begin position="440"/>
        <end position="449"/>
    </location>
</feature>
<feature type="region of interest" description="Disordered" evidence="2">
    <location>
        <begin position="113"/>
        <end position="132"/>
    </location>
</feature>
<dbReference type="PROSITE" id="PS50006">
    <property type="entry name" value="FHA_DOMAIN"/>
    <property type="match status" value="1"/>
</dbReference>
<dbReference type="SMART" id="SM00191">
    <property type="entry name" value="Int_alpha"/>
    <property type="match status" value="3"/>
</dbReference>
<feature type="region of interest" description="Disordered" evidence="2">
    <location>
        <begin position="419"/>
        <end position="479"/>
    </location>
</feature>
<feature type="domain" description="FHA" evidence="4">
    <location>
        <begin position="368"/>
        <end position="425"/>
    </location>
</feature>
<dbReference type="SUPFAM" id="SSF82171">
    <property type="entry name" value="DPP6 N-terminal domain-like"/>
    <property type="match status" value="1"/>
</dbReference>